<sequence>MEYSSRLRIPDCSCVCAEFLCPRVIEDVDSFAKMDLSRFPRREILESQKGLGPKVIEDVDSFAKMEPVSLSKKRERYGREILASQKGLGPKWFKFAEVPSIKK</sequence>
<gene>
    <name evidence="1" type="ORF">CDAR_467761</name>
</gene>
<proteinExistence type="predicted"/>
<comment type="caution">
    <text evidence="1">The sequence shown here is derived from an EMBL/GenBank/DDBJ whole genome shotgun (WGS) entry which is preliminary data.</text>
</comment>
<accession>A0AAV4SN65</accession>
<evidence type="ECO:0000313" key="1">
    <source>
        <dbReference type="EMBL" id="GIY34301.1"/>
    </source>
</evidence>
<dbReference type="Proteomes" id="UP001054837">
    <property type="component" value="Unassembled WGS sequence"/>
</dbReference>
<dbReference type="EMBL" id="BPLQ01008052">
    <property type="protein sequence ID" value="GIY34301.1"/>
    <property type="molecule type" value="Genomic_DNA"/>
</dbReference>
<keyword evidence="2" id="KW-1185">Reference proteome</keyword>
<evidence type="ECO:0000313" key="2">
    <source>
        <dbReference type="Proteomes" id="UP001054837"/>
    </source>
</evidence>
<dbReference type="AlphaFoldDB" id="A0AAV4SN65"/>
<protein>
    <submittedName>
        <fullName evidence="1">Uncharacterized protein</fullName>
    </submittedName>
</protein>
<reference evidence="1 2" key="1">
    <citation type="submission" date="2021-06" db="EMBL/GenBank/DDBJ databases">
        <title>Caerostris darwini draft genome.</title>
        <authorList>
            <person name="Kono N."/>
            <person name="Arakawa K."/>
        </authorList>
    </citation>
    <scope>NUCLEOTIDE SEQUENCE [LARGE SCALE GENOMIC DNA]</scope>
</reference>
<name>A0AAV4SN65_9ARAC</name>
<organism evidence="1 2">
    <name type="scientific">Caerostris darwini</name>
    <dbReference type="NCBI Taxonomy" id="1538125"/>
    <lineage>
        <taxon>Eukaryota</taxon>
        <taxon>Metazoa</taxon>
        <taxon>Ecdysozoa</taxon>
        <taxon>Arthropoda</taxon>
        <taxon>Chelicerata</taxon>
        <taxon>Arachnida</taxon>
        <taxon>Araneae</taxon>
        <taxon>Araneomorphae</taxon>
        <taxon>Entelegynae</taxon>
        <taxon>Araneoidea</taxon>
        <taxon>Araneidae</taxon>
        <taxon>Caerostris</taxon>
    </lineage>
</organism>